<feature type="domain" description="S1 motif" evidence="2">
    <location>
        <begin position="69"/>
        <end position="131"/>
    </location>
</feature>
<dbReference type="InterPro" id="IPR014464">
    <property type="entry name" value="CvfB_fam"/>
</dbReference>
<accession>A0ABN8DU05</accession>
<comment type="similarity">
    <text evidence="1">Belongs to the CvfB family.</text>
</comment>
<dbReference type="InterPro" id="IPR040764">
    <property type="entry name" value="CvfB_WH"/>
</dbReference>
<evidence type="ECO:0000313" key="3">
    <source>
        <dbReference type="EMBL" id="CAH0533456.1"/>
    </source>
</evidence>
<organism evidence="3 4">
    <name type="scientific">Vibrio stylophorae</name>
    <dbReference type="NCBI Taxonomy" id="659351"/>
    <lineage>
        <taxon>Bacteria</taxon>
        <taxon>Pseudomonadati</taxon>
        <taxon>Pseudomonadota</taxon>
        <taxon>Gammaproteobacteria</taxon>
        <taxon>Vibrionales</taxon>
        <taxon>Vibrionaceae</taxon>
        <taxon>Vibrio</taxon>
    </lineage>
</organism>
<evidence type="ECO:0000256" key="1">
    <source>
        <dbReference type="PIRNR" id="PIRNR012524"/>
    </source>
</evidence>
<dbReference type="Pfam" id="PF13509">
    <property type="entry name" value="S1_2"/>
    <property type="match status" value="2"/>
</dbReference>
<dbReference type="PANTHER" id="PTHR37296">
    <property type="entry name" value="CONSERVED VIRULENCE FACTOR B"/>
    <property type="match status" value="1"/>
</dbReference>
<dbReference type="EMBL" id="CAKLDI010000001">
    <property type="protein sequence ID" value="CAH0533456.1"/>
    <property type="molecule type" value="Genomic_DNA"/>
</dbReference>
<dbReference type="InterPro" id="IPR036388">
    <property type="entry name" value="WH-like_DNA-bd_sf"/>
</dbReference>
<dbReference type="RefSeq" id="WP_237465905.1">
    <property type="nucleotide sequence ID" value="NZ_CAKLDI010000001.1"/>
</dbReference>
<dbReference type="InterPro" id="IPR039566">
    <property type="entry name" value="CvfB_S1_st"/>
</dbReference>
<sequence length="281" mass="31308">MIHIGRLNQLKVVKFVDFGLYLDGQAHGEILLPKRYCPNNAQVGDKLEVFIYFDSEDELIATTERPQVMVGEFANLKVVGVNDAGAFLNWGLPKDLLLPFGEQRGRPTTGQSILVYVYTDKASGRIVATMKFNRFLDKTPAHYKAGEQVEVMIAERTDMGLKAIINGQHWGLLHKSEEFGKLFIGKTLKTYIKQVRPDGKIDLSLQAQGQKAVDDLGAKILKELKHRGGFIPLSDKSSPEAIFNIFRTSKGTFKRTIGGLYKSGDIVILPEGIRLNSEKDA</sequence>
<feature type="domain" description="S1 motif" evidence="2">
    <location>
        <begin position="3"/>
        <end position="64"/>
    </location>
</feature>
<comment type="caution">
    <text evidence="3">The sequence shown here is derived from an EMBL/GenBank/DDBJ whole genome shotgun (WGS) entry which is preliminary data.</text>
</comment>
<dbReference type="Proteomes" id="UP000838672">
    <property type="component" value="Unassembled WGS sequence"/>
</dbReference>
<dbReference type="PANTHER" id="PTHR37296:SF1">
    <property type="entry name" value="CONSERVED VIRULENCE FACTOR B"/>
    <property type="match status" value="1"/>
</dbReference>
<dbReference type="Pfam" id="PF17783">
    <property type="entry name" value="WHD_CvfB"/>
    <property type="match status" value="1"/>
</dbReference>
<proteinExistence type="inferred from homology"/>
<dbReference type="PIRSF" id="PIRSF012524">
    <property type="entry name" value="YitL_S1"/>
    <property type="match status" value="1"/>
</dbReference>
<dbReference type="SMART" id="SM00316">
    <property type="entry name" value="S1"/>
    <property type="match status" value="3"/>
</dbReference>
<dbReference type="InterPro" id="IPR003029">
    <property type="entry name" value="S1_domain"/>
</dbReference>
<dbReference type="InterPro" id="IPR012340">
    <property type="entry name" value="NA-bd_OB-fold"/>
</dbReference>
<dbReference type="SUPFAM" id="SSF50249">
    <property type="entry name" value="Nucleic acid-binding proteins"/>
    <property type="match status" value="1"/>
</dbReference>
<evidence type="ECO:0000259" key="2">
    <source>
        <dbReference type="SMART" id="SM00316"/>
    </source>
</evidence>
<evidence type="ECO:0000313" key="4">
    <source>
        <dbReference type="Proteomes" id="UP000838672"/>
    </source>
</evidence>
<keyword evidence="4" id="KW-1185">Reference proteome</keyword>
<feature type="domain" description="S1 motif" evidence="2">
    <location>
        <begin position="144"/>
        <end position="206"/>
    </location>
</feature>
<reference evidence="3" key="1">
    <citation type="submission" date="2021-11" db="EMBL/GenBank/DDBJ databases">
        <authorList>
            <person name="Rodrigo-Torres L."/>
            <person name="Arahal R. D."/>
            <person name="Lucena T."/>
        </authorList>
    </citation>
    <scope>NUCLEOTIDE SEQUENCE</scope>
    <source>
        <strain evidence="3">CECT 7929</strain>
    </source>
</reference>
<dbReference type="Gene3D" id="1.10.10.10">
    <property type="entry name" value="Winged helix-like DNA-binding domain superfamily/Winged helix DNA-binding domain"/>
    <property type="match status" value="1"/>
</dbReference>
<dbReference type="Gene3D" id="2.40.50.140">
    <property type="entry name" value="Nucleic acid-binding proteins"/>
    <property type="match status" value="3"/>
</dbReference>
<name>A0ABN8DU05_9VIBR</name>
<protein>
    <submittedName>
        <fullName evidence="3">Conserved virulence factor B</fullName>
    </submittedName>
</protein>
<gene>
    <name evidence="3" type="primary">cvfB</name>
    <name evidence="3" type="ORF">VST7929_01324</name>
</gene>